<gene>
    <name evidence="3" type="ORF">BRENAR_LOCUS4497</name>
</gene>
<evidence type="ECO:0000256" key="1">
    <source>
        <dbReference type="PROSITE-ProRule" id="PRU00176"/>
    </source>
</evidence>
<dbReference type="InterPro" id="IPR050441">
    <property type="entry name" value="RBM"/>
</dbReference>
<dbReference type="Proteomes" id="UP000290900">
    <property type="component" value="Unassembled WGS sequence"/>
</dbReference>
<evidence type="ECO:0000313" key="3">
    <source>
        <dbReference type="EMBL" id="VEU23768.1"/>
    </source>
</evidence>
<proteinExistence type="predicted"/>
<sequence>MLSTFRLGMRGRLVGTWSRSFHVSASAQNHSGAADRTLLLNKLAFDLTEPEIRQAFKPIGGVESVSVERDPKTLKSRGHGSIVFESPDLAKRASMEMQGLVLHNLPIIVKVKSESRYRGLEEKKYEILYIKNLPYEATEEQVLQVFAPYQALRCGLGRAPVTEKNLGYGFVRFGSKEAAYEALKKTRDVSVGGRRIKVAFAEPKVNNYRYIV</sequence>
<reference evidence="3 4" key="1">
    <citation type="submission" date="2018-12" db="EMBL/GenBank/DDBJ databases">
        <authorList>
            <person name="Tiukova I."/>
            <person name="Dainat J."/>
        </authorList>
    </citation>
    <scope>NUCLEOTIDE SEQUENCE [LARGE SCALE GENOMIC DNA]</scope>
</reference>
<dbReference type="AlphaFoldDB" id="A0A448YS81"/>
<dbReference type="PROSITE" id="PS50102">
    <property type="entry name" value="RRM"/>
    <property type="match status" value="2"/>
</dbReference>
<keyword evidence="1" id="KW-0694">RNA-binding</keyword>
<organism evidence="3 4">
    <name type="scientific">Brettanomyces naardenensis</name>
    <name type="common">Yeast</name>
    <dbReference type="NCBI Taxonomy" id="13370"/>
    <lineage>
        <taxon>Eukaryota</taxon>
        <taxon>Fungi</taxon>
        <taxon>Dikarya</taxon>
        <taxon>Ascomycota</taxon>
        <taxon>Saccharomycotina</taxon>
        <taxon>Pichiomycetes</taxon>
        <taxon>Pichiales</taxon>
        <taxon>Pichiaceae</taxon>
        <taxon>Brettanomyces</taxon>
    </lineage>
</organism>
<dbReference type="InParanoid" id="A0A448YS81"/>
<dbReference type="PANTHER" id="PTHR48034">
    <property type="entry name" value="TRANSFORMER-2 SEX-DETERMINING PROTEIN-RELATED"/>
    <property type="match status" value="1"/>
</dbReference>
<dbReference type="SUPFAM" id="SSF54928">
    <property type="entry name" value="RNA-binding domain, RBD"/>
    <property type="match status" value="2"/>
</dbReference>
<dbReference type="GO" id="GO:0003723">
    <property type="term" value="F:RNA binding"/>
    <property type="evidence" value="ECO:0007669"/>
    <property type="project" value="UniProtKB-UniRule"/>
</dbReference>
<dbReference type="Gene3D" id="3.30.70.330">
    <property type="match status" value="2"/>
</dbReference>
<accession>A0A448YS81</accession>
<dbReference type="EMBL" id="CAACVR010000056">
    <property type="protein sequence ID" value="VEU23768.1"/>
    <property type="molecule type" value="Genomic_DNA"/>
</dbReference>
<evidence type="ECO:0000259" key="2">
    <source>
        <dbReference type="PROSITE" id="PS50102"/>
    </source>
</evidence>
<dbReference type="STRING" id="13370.A0A448YS81"/>
<dbReference type="Pfam" id="PF00076">
    <property type="entry name" value="RRM_1"/>
    <property type="match status" value="2"/>
</dbReference>
<feature type="domain" description="RRM" evidence="2">
    <location>
        <begin position="126"/>
        <end position="203"/>
    </location>
</feature>
<protein>
    <submittedName>
        <fullName evidence="3">DEKNAAC104796</fullName>
    </submittedName>
</protein>
<feature type="domain" description="RRM" evidence="2">
    <location>
        <begin position="36"/>
        <end position="114"/>
    </location>
</feature>
<dbReference type="InterPro" id="IPR012677">
    <property type="entry name" value="Nucleotide-bd_a/b_plait_sf"/>
</dbReference>
<dbReference type="InterPro" id="IPR000504">
    <property type="entry name" value="RRM_dom"/>
</dbReference>
<dbReference type="SMART" id="SM00360">
    <property type="entry name" value="RRM"/>
    <property type="match status" value="2"/>
</dbReference>
<dbReference type="OrthoDB" id="4207594at2759"/>
<keyword evidence="4" id="KW-1185">Reference proteome</keyword>
<evidence type="ECO:0000313" key="4">
    <source>
        <dbReference type="Proteomes" id="UP000290900"/>
    </source>
</evidence>
<name>A0A448YS81_BRENA</name>
<dbReference type="InterPro" id="IPR035979">
    <property type="entry name" value="RBD_domain_sf"/>
</dbReference>